<keyword evidence="2" id="KW-0175">Coiled coil</keyword>
<dbReference type="Gene3D" id="1.20.5.170">
    <property type="match status" value="1"/>
</dbReference>
<evidence type="ECO:0000256" key="1">
    <source>
        <dbReference type="ARBA" id="ARBA00005331"/>
    </source>
</evidence>
<feature type="coiled-coil region" evidence="2">
    <location>
        <begin position="150"/>
        <end position="229"/>
    </location>
</feature>
<organism evidence="5 6">
    <name type="scientific">Rhizoctonia solani</name>
    <dbReference type="NCBI Taxonomy" id="456999"/>
    <lineage>
        <taxon>Eukaryota</taxon>
        <taxon>Fungi</taxon>
        <taxon>Dikarya</taxon>
        <taxon>Basidiomycota</taxon>
        <taxon>Agaricomycotina</taxon>
        <taxon>Agaricomycetes</taxon>
        <taxon>Cantharellales</taxon>
        <taxon>Ceratobasidiaceae</taxon>
        <taxon>Rhizoctonia</taxon>
    </lineage>
</organism>
<dbReference type="GO" id="GO:0000045">
    <property type="term" value="P:autophagosome assembly"/>
    <property type="evidence" value="ECO:0007669"/>
    <property type="project" value="InterPro"/>
</dbReference>
<dbReference type="InterPro" id="IPR045160">
    <property type="entry name" value="ATG16"/>
</dbReference>
<dbReference type="KEGG" id="rsx:RhiXN_00977"/>
<dbReference type="PANTHER" id="PTHR19878:SF8">
    <property type="entry name" value="AUTOPHAGY-RELATED 16, ISOFORM F"/>
    <property type="match status" value="1"/>
</dbReference>
<dbReference type="Proteomes" id="UP000650533">
    <property type="component" value="Chromosome 4"/>
</dbReference>
<comment type="similarity">
    <text evidence="1">Belongs to the ATG16 family.</text>
</comment>
<gene>
    <name evidence="5" type="ORF">RhiXN_00977</name>
</gene>
<dbReference type="GeneID" id="67023259"/>
<dbReference type="EMBL" id="CP059661">
    <property type="protein sequence ID" value="QRW19571.1"/>
    <property type="molecule type" value="Genomic_DNA"/>
</dbReference>
<evidence type="ECO:0000313" key="5">
    <source>
        <dbReference type="EMBL" id="QRW19571.1"/>
    </source>
</evidence>
<evidence type="ECO:0000256" key="2">
    <source>
        <dbReference type="SAM" id="Coils"/>
    </source>
</evidence>
<evidence type="ECO:0000259" key="4">
    <source>
        <dbReference type="Pfam" id="PF08614"/>
    </source>
</evidence>
<dbReference type="GO" id="GO:0034274">
    <property type="term" value="C:Atg12-Atg5-Atg16 complex"/>
    <property type="evidence" value="ECO:0007669"/>
    <property type="project" value="TreeGrafter"/>
</dbReference>
<dbReference type="GO" id="GO:0043495">
    <property type="term" value="F:protein-membrane adaptor activity"/>
    <property type="evidence" value="ECO:0007669"/>
    <property type="project" value="TreeGrafter"/>
</dbReference>
<feature type="region of interest" description="Disordered" evidence="3">
    <location>
        <begin position="347"/>
        <end position="375"/>
    </location>
</feature>
<feature type="domain" description="Autophagy-related protein 16" evidence="4">
    <location>
        <begin position="46"/>
        <end position="242"/>
    </location>
</feature>
<dbReference type="GO" id="GO:0000421">
    <property type="term" value="C:autophagosome membrane"/>
    <property type="evidence" value="ECO:0007669"/>
    <property type="project" value="TreeGrafter"/>
</dbReference>
<accession>A0A8H8SV36</accession>
<proteinExistence type="inferred from homology"/>
<evidence type="ECO:0000313" key="6">
    <source>
        <dbReference type="Proteomes" id="UP000650533"/>
    </source>
</evidence>
<dbReference type="Pfam" id="PF08614">
    <property type="entry name" value="ATG16"/>
    <property type="match status" value="1"/>
</dbReference>
<reference evidence="5" key="1">
    <citation type="submission" date="2020-05" db="EMBL/GenBank/DDBJ databases">
        <title>Evolutionary and genomic comparisons of hybrid uninucleate and nonhybrid Rhizoctonia fungi.</title>
        <authorList>
            <person name="Li C."/>
            <person name="Chen X."/>
        </authorList>
    </citation>
    <scope>NUCLEOTIDE SEQUENCE</scope>
    <source>
        <strain evidence="5">AG-1 IA</strain>
    </source>
</reference>
<sequence>MAVVDLDQNKYVQTKRRQRESPQPVPCHNTPYFCLNSVGWTYRYEELRQRLLERTAEETAYAGIIEQCKYRRLAQQARLLNERNASLLRAVGSVQSQTGGTSAAGTPGPDNPVRVAYVVSLESQITALRDELAAVYKTQGQNAQRLLSMNETLREKEEQTRLNLEELRHTKEELERLRKITKDHKEQIEEKNRALQVLTDEAQAHHLEMSQIEQRNEELKKDNAGLLQRWLDHMNDAANKMNHANAFYTELRTAGWASQPGSTATSELGDDIVDVTAEHLSASGKVERNGAPSSSPNMLQLNPNDVGTAIGINGQTAVAWYEARRAVAERDVLMQSKVDEEWSVVDAPEVEVETTDTTSNNPGTDDWEQCSPVAD</sequence>
<dbReference type="AlphaFoldDB" id="A0A8H8SV36"/>
<dbReference type="RefSeq" id="XP_043179808.1">
    <property type="nucleotide sequence ID" value="XM_043320796.1"/>
</dbReference>
<dbReference type="InterPro" id="IPR013923">
    <property type="entry name" value="Autophagy-rel_prot_16_dom"/>
</dbReference>
<dbReference type="GO" id="GO:0034045">
    <property type="term" value="C:phagophore assembly site membrane"/>
    <property type="evidence" value="ECO:0007669"/>
    <property type="project" value="TreeGrafter"/>
</dbReference>
<dbReference type="CDD" id="cd22887">
    <property type="entry name" value="Atg16_CCD"/>
    <property type="match status" value="1"/>
</dbReference>
<dbReference type="PANTHER" id="PTHR19878">
    <property type="entry name" value="AUTOPHAGY PROTEIN 16-LIKE"/>
    <property type="match status" value="1"/>
</dbReference>
<name>A0A8H8SV36_9AGAM</name>
<evidence type="ECO:0000256" key="3">
    <source>
        <dbReference type="SAM" id="MobiDB-lite"/>
    </source>
</evidence>
<protein>
    <submittedName>
        <fullName evidence="5">Autophagy-related protein 16</fullName>
    </submittedName>
</protein>